<evidence type="ECO:0000256" key="1">
    <source>
        <dbReference type="SAM" id="Phobius"/>
    </source>
</evidence>
<accession>A0A1F5FFH1</accession>
<comment type="caution">
    <text evidence="2">The sequence shown here is derived from an EMBL/GenBank/DDBJ whole genome shotgun (WGS) entry which is preliminary data.</text>
</comment>
<proteinExistence type="predicted"/>
<keyword evidence="1" id="KW-0812">Transmembrane</keyword>
<evidence type="ECO:0000313" key="2">
    <source>
        <dbReference type="EMBL" id="OGD78331.1"/>
    </source>
</evidence>
<reference evidence="2 3" key="1">
    <citation type="journal article" date="2016" name="Nat. Commun.">
        <title>Thousands of microbial genomes shed light on interconnected biogeochemical processes in an aquifer system.</title>
        <authorList>
            <person name="Anantharaman K."/>
            <person name="Brown C.T."/>
            <person name="Hug L.A."/>
            <person name="Sharon I."/>
            <person name="Castelle C.J."/>
            <person name="Probst A.J."/>
            <person name="Thomas B.C."/>
            <person name="Singh A."/>
            <person name="Wilkins M.J."/>
            <person name="Karaoz U."/>
            <person name="Brodie E.L."/>
            <person name="Williams K.H."/>
            <person name="Hubbard S.S."/>
            <person name="Banfield J.F."/>
        </authorList>
    </citation>
    <scope>NUCLEOTIDE SEQUENCE [LARGE SCALE GENOMIC DNA]</scope>
</reference>
<feature type="transmembrane region" description="Helical" evidence="1">
    <location>
        <begin position="72"/>
        <end position="93"/>
    </location>
</feature>
<gene>
    <name evidence="2" type="ORF">A2368_04775</name>
</gene>
<evidence type="ECO:0000313" key="3">
    <source>
        <dbReference type="Proteomes" id="UP000176682"/>
    </source>
</evidence>
<organism evidence="2 3">
    <name type="scientific">Candidatus Collierbacteria bacterium RIFOXYB1_FULL_49_13</name>
    <dbReference type="NCBI Taxonomy" id="1817728"/>
    <lineage>
        <taxon>Bacteria</taxon>
        <taxon>Candidatus Collieribacteriota</taxon>
    </lineage>
</organism>
<dbReference type="EMBL" id="MFAM01000051">
    <property type="protein sequence ID" value="OGD78331.1"/>
    <property type="molecule type" value="Genomic_DNA"/>
</dbReference>
<sequence>MFSLKALFIAAVTAFLSSLMLSYLSLPYVLLVLPVWLIGSGLAALTDYGFGPAADERPTRGYAQAQMQYHPKLALATYLVVILLSSVFLLYVVR</sequence>
<keyword evidence="1" id="KW-0472">Membrane</keyword>
<name>A0A1F5FFH1_9BACT</name>
<protein>
    <submittedName>
        <fullName evidence="2">Uncharacterized protein</fullName>
    </submittedName>
</protein>
<dbReference type="Proteomes" id="UP000176682">
    <property type="component" value="Unassembled WGS sequence"/>
</dbReference>
<keyword evidence="1" id="KW-1133">Transmembrane helix</keyword>
<dbReference type="AlphaFoldDB" id="A0A1F5FFH1"/>